<gene>
    <name evidence="1" type="ORF">FA13DRAFT_345108</name>
</gene>
<sequence>MAANNKEGHGRGGSVYVLVACDVNNPAPNPGSLGLGVHHVAGSERVPAGLSGCAAQGRRPFRGWMNAEMKYECECCLGFDEGLLSTSRQVETRGRLRALRTPCSTPAPQSTATRIDSVRPTFPSFPALRRLRDPVDRCRTVPSLHRAEGGRTPIGASR</sequence>
<keyword evidence="2" id="KW-1185">Reference proteome</keyword>
<proteinExistence type="predicted"/>
<name>A0A4Y7SCV9_COPMI</name>
<dbReference type="AlphaFoldDB" id="A0A4Y7SCV9"/>
<protein>
    <submittedName>
        <fullName evidence="1">Uncharacterized protein</fullName>
    </submittedName>
</protein>
<dbReference type="Proteomes" id="UP000298030">
    <property type="component" value="Unassembled WGS sequence"/>
</dbReference>
<reference evidence="1 2" key="1">
    <citation type="journal article" date="2019" name="Nat. Ecol. Evol.">
        <title>Megaphylogeny resolves global patterns of mushroom evolution.</title>
        <authorList>
            <person name="Varga T."/>
            <person name="Krizsan K."/>
            <person name="Foldi C."/>
            <person name="Dima B."/>
            <person name="Sanchez-Garcia M."/>
            <person name="Sanchez-Ramirez S."/>
            <person name="Szollosi G.J."/>
            <person name="Szarkandi J.G."/>
            <person name="Papp V."/>
            <person name="Albert L."/>
            <person name="Andreopoulos W."/>
            <person name="Angelini C."/>
            <person name="Antonin V."/>
            <person name="Barry K.W."/>
            <person name="Bougher N.L."/>
            <person name="Buchanan P."/>
            <person name="Buyck B."/>
            <person name="Bense V."/>
            <person name="Catcheside P."/>
            <person name="Chovatia M."/>
            <person name="Cooper J."/>
            <person name="Damon W."/>
            <person name="Desjardin D."/>
            <person name="Finy P."/>
            <person name="Geml J."/>
            <person name="Haridas S."/>
            <person name="Hughes K."/>
            <person name="Justo A."/>
            <person name="Karasinski D."/>
            <person name="Kautmanova I."/>
            <person name="Kiss B."/>
            <person name="Kocsube S."/>
            <person name="Kotiranta H."/>
            <person name="LaButti K.M."/>
            <person name="Lechner B.E."/>
            <person name="Liimatainen K."/>
            <person name="Lipzen A."/>
            <person name="Lukacs Z."/>
            <person name="Mihaltcheva S."/>
            <person name="Morgado L.N."/>
            <person name="Niskanen T."/>
            <person name="Noordeloos M.E."/>
            <person name="Ohm R.A."/>
            <person name="Ortiz-Santana B."/>
            <person name="Ovrebo C."/>
            <person name="Racz N."/>
            <person name="Riley R."/>
            <person name="Savchenko A."/>
            <person name="Shiryaev A."/>
            <person name="Soop K."/>
            <person name="Spirin V."/>
            <person name="Szebenyi C."/>
            <person name="Tomsovsky M."/>
            <person name="Tulloss R.E."/>
            <person name="Uehling J."/>
            <person name="Grigoriev I.V."/>
            <person name="Vagvolgyi C."/>
            <person name="Papp T."/>
            <person name="Martin F.M."/>
            <person name="Miettinen O."/>
            <person name="Hibbett D.S."/>
            <person name="Nagy L.G."/>
        </authorList>
    </citation>
    <scope>NUCLEOTIDE SEQUENCE [LARGE SCALE GENOMIC DNA]</scope>
    <source>
        <strain evidence="1 2">FP101781</strain>
    </source>
</reference>
<comment type="caution">
    <text evidence="1">The sequence shown here is derived from an EMBL/GenBank/DDBJ whole genome shotgun (WGS) entry which is preliminary data.</text>
</comment>
<dbReference type="EMBL" id="QPFP01000184">
    <property type="protein sequence ID" value="TEB19570.1"/>
    <property type="molecule type" value="Genomic_DNA"/>
</dbReference>
<accession>A0A4Y7SCV9</accession>
<evidence type="ECO:0000313" key="1">
    <source>
        <dbReference type="EMBL" id="TEB19570.1"/>
    </source>
</evidence>
<organism evidence="1 2">
    <name type="scientific">Coprinellus micaceus</name>
    <name type="common">Glistening ink-cap mushroom</name>
    <name type="synonym">Coprinus micaceus</name>
    <dbReference type="NCBI Taxonomy" id="71717"/>
    <lineage>
        <taxon>Eukaryota</taxon>
        <taxon>Fungi</taxon>
        <taxon>Dikarya</taxon>
        <taxon>Basidiomycota</taxon>
        <taxon>Agaricomycotina</taxon>
        <taxon>Agaricomycetes</taxon>
        <taxon>Agaricomycetidae</taxon>
        <taxon>Agaricales</taxon>
        <taxon>Agaricineae</taxon>
        <taxon>Psathyrellaceae</taxon>
        <taxon>Coprinellus</taxon>
    </lineage>
</organism>
<evidence type="ECO:0000313" key="2">
    <source>
        <dbReference type="Proteomes" id="UP000298030"/>
    </source>
</evidence>